<protein>
    <recommendedName>
        <fullName evidence="2">Anaphase-promoting complex subunit 5</fullName>
    </recommendedName>
</protein>
<evidence type="ECO:0000313" key="9">
    <source>
        <dbReference type="Proteomes" id="UP000509704"/>
    </source>
</evidence>
<evidence type="ECO:0000313" key="8">
    <source>
        <dbReference type="EMBL" id="QLG70682.1"/>
    </source>
</evidence>
<dbReference type="GO" id="GO:0005680">
    <property type="term" value="C:anaphase-promoting complex"/>
    <property type="evidence" value="ECO:0007669"/>
    <property type="project" value="InterPro"/>
</dbReference>
<keyword evidence="3" id="KW-0132">Cell division</keyword>
<proteinExistence type="inferred from homology"/>
<evidence type="ECO:0000256" key="3">
    <source>
        <dbReference type="ARBA" id="ARBA00022618"/>
    </source>
</evidence>
<keyword evidence="4" id="KW-0498">Mitosis</keyword>
<accession>A0A7H9AYN6</accession>
<dbReference type="OrthoDB" id="2504561at2759"/>
<evidence type="ECO:0000259" key="7">
    <source>
        <dbReference type="Pfam" id="PF12862"/>
    </source>
</evidence>
<dbReference type="Proteomes" id="UP000509704">
    <property type="component" value="Chromosome 1"/>
</dbReference>
<feature type="domain" description="Anaphase-promoting complex subunit 5" evidence="7">
    <location>
        <begin position="289"/>
        <end position="377"/>
    </location>
</feature>
<dbReference type="KEGG" id="zmk:HG535_0A06240"/>
<dbReference type="InterPro" id="IPR026000">
    <property type="entry name" value="Apc5_dom"/>
</dbReference>
<keyword evidence="9" id="KW-1185">Reference proteome</keyword>
<keyword evidence="6" id="KW-0131">Cell cycle</keyword>
<dbReference type="GO" id="GO:0045842">
    <property type="term" value="P:positive regulation of mitotic metaphase/anaphase transition"/>
    <property type="evidence" value="ECO:0007669"/>
    <property type="project" value="TreeGrafter"/>
</dbReference>
<dbReference type="Pfam" id="PF12862">
    <property type="entry name" value="ANAPC5"/>
    <property type="match status" value="1"/>
</dbReference>
<evidence type="ECO:0000256" key="6">
    <source>
        <dbReference type="ARBA" id="ARBA00023306"/>
    </source>
</evidence>
<gene>
    <name evidence="8" type="ORF">HG535_0A06240</name>
</gene>
<keyword evidence="5" id="KW-0833">Ubl conjugation pathway</keyword>
<evidence type="ECO:0000256" key="5">
    <source>
        <dbReference type="ARBA" id="ARBA00022786"/>
    </source>
</evidence>
<dbReference type="GeneID" id="59234318"/>
<evidence type="ECO:0000256" key="4">
    <source>
        <dbReference type="ARBA" id="ARBA00022776"/>
    </source>
</evidence>
<comment type="similarity">
    <text evidence="1">Belongs to the APC5 family.</text>
</comment>
<name>A0A7H9AYN6_ZYGMR</name>
<dbReference type="EMBL" id="CP058604">
    <property type="protein sequence ID" value="QLG70682.1"/>
    <property type="molecule type" value="Genomic_DNA"/>
</dbReference>
<dbReference type="RefSeq" id="XP_037142410.1">
    <property type="nucleotide sequence ID" value="XM_037286515.1"/>
</dbReference>
<dbReference type="GO" id="GO:0070979">
    <property type="term" value="P:protein K11-linked ubiquitination"/>
    <property type="evidence" value="ECO:0007669"/>
    <property type="project" value="TreeGrafter"/>
</dbReference>
<sequence length="652" mass="74954">MNKGPKKVQKLVMKRIHLPSQLQIRSSLTPHDVSVLILIYYHCFTELVIPPKVFVKVISPSIPSLEINPILKKSLPNYASHKPLIPTLGPLIDYLLRLDERKIALKVISFLQSMESLDVFTQLLKVLNENCLVKTYRSQSSIGGASNRRITKTSFIGIYLVRCLTKYQIGDFKDKEALWESFSQYLSDFKQTSTWFSIETEVKEIEFDFMPKGNPRSEDREMISLFRQLSNDIYSSNASTLMIDNTYFQSILNWQIYDIAQKNGTVDPAVMDITKKLSSSDMTQFPALHIIRYLLAVQANCYQDALDALHNYFDYMLTQNEESCFHISLLCLATFHMCFHDCPAAIKAFEEATKIARENKDSATLNLIMIWVVDFIEIYPEYAKHFQVTVDQIVRYLKSCSDNENSLVFENAYRFESLLLMMDNSSSISYLESVMKYIVIALQRLQSGSNIAPAFKYSATLWNYLGFTSVSKVYQVASMSNLSSMDYDIRRAFDALEAANYDEVSSSLMKLKSPRLNNEQFKMLKLLEIKFYIAMKDYKTSMRKVNERLNESNECVSDARWKFQFQIQKCIIFLSSSLAMRSIPLLKDMINDSELSKNCFHTAQALLLLCQVLLSIGKAGECKKLLSSNLPTLLQFPQLEDKVVELFNVLTI</sequence>
<reference evidence="8 9" key="1">
    <citation type="submission" date="2020-07" db="EMBL/GenBank/DDBJ databases">
        <title>The yeast mating-type switching endonuclease HO is a domesticated member of an unorthodox homing genetic element family.</title>
        <authorList>
            <person name="Coughlan A.Y."/>
            <person name="Lombardi L."/>
            <person name="Braun-Galleani S."/>
            <person name="Martos A.R."/>
            <person name="Galeote V."/>
            <person name="Bigey F."/>
            <person name="Dequin S."/>
            <person name="Byrne K.P."/>
            <person name="Wolfe K.H."/>
        </authorList>
    </citation>
    <scope>NUCLEOTIDE SEQUENCE [LARGE SCALE GENOMIC DNA]</scope>
    <source>
        <strain evidence="8 9">NRRL Y-6702</strain>
    </source>
</reference>
<dbReference type="InterPro" id="IPR037679">
    <property type="entry name" value="Apc5"/>
</dbReference>
<dbReference type="PANTHER" id="PTHR12830:SF9">
    <property type="entry name" value="ANAPHASE-PROMOTING COMPLEX SUBUNIT 5"/>
    <property type="match status" value="1"/>
</dbReference>
<dbReference type="GO" id="GO:0051301">
    <property type="term" value="P:cell division"/>
    <property type="evidence" value="ECO:0007669"/>
    <property type="project" value="UniProtKB-KW"/>
</dbReference>
<evidence type="ECO:0000256" key="1">
    <source>
        <dbReference type="ARBA" id="ARBA00007450"/>
    </source>
</evidence>
<dbReference type="GO" id="GO:0031145">
    <property type="term" value="P:anaphase-promoting complex-dependent catabolic process"/>
    <property type="evidence" value="ECO:0007669"/>
    <property type="project" value="TreeGrafter"/>
</dbReference>
<evidence type="ECO:0000256" key="2">
    <source>
        <dbReference type="ARBA" id="ARBA00016066"/>
    </source>
</evidence>
<dbReference type="PANTHER" id="PTHR12830">
    <property type="entry name" value="ANAPHASE-PROMOTING COMPLEX SUBUNIT 5"/>
    <property type="match status" value="1"/>
</dbReference>
<dbReference type="AlphaFoldDB" id="A0A7H9AYN6"/>
<organism evidence="8 9">
    <name type="scientific">Zygotorulaspora mrakii</name>
    <name type="common">Zygosaccharomyces mrakii</name>
    <dbReference type="NCBI Taxonomy" id="42260"/>
    <lineage>
        <taxon>Eukaryota</taxon>
        <taxon>Fungi</taxon>
        <taxon>Dikarya</taxon>
        <taxon>Ascomycota</taxon>
        <taxon>Saccharomycotina</taxon>
        <taxon>Saccharomycetes</taxon>
        <taxon>Saccharomycetales</taxon>
        <taxon>Saccharomycetaceae</taxon>
        <taxon>Zygotorulaspora</taxon>
    </lineage>
</organism>